<gene>
    <name evidence="2" type="ORF">FHI56_06620</name>
</gene>
<dbReference type="AlphaFoldDB" id="A0AB37CQF4"/>
<evidence type="ECO:0000313" key="3">
    <source>
        <dbReference type="Proteomes" id="UP000322622"/>
    </source>
</evidence>
<evidence type="ECO:0000256" key="1">
    <source>
        <dbReference type="SAM" id="MobiDB-lite"/>
    </source>
</evidence>
<reference evidence="2 3" key="1">
    <citation type="submission" date="2019-06" db="EMBL/GenBank/DDBJ databases">
        <title>Complete genome sequence of Streptococcus salivarius LAB813.</title>
        <authorList>
            <person name="Levesque C.M."/>
            <person name="Gong S.-G."/>
            <person name="Dufour D."/>
            <person name="Barbour A."/>
        </authorList>
    </citation>
    <scope>NUCLEOTIDE SEQUENCE [LARGE SCALE GENOMIC DNA]</scope>
    <source>
        <strain evidence="2 3">LAB813</strain>
    </source>
</reference>
<feature type="compositionally biased region" description="Polar residues" evidence="1">
    <location>
        <begin position="1"/>
        <end position="12"/>
    </location>
</feature>
<sequence>MPNGSLGSTVFGTTPEESDLQSGNTPEAEVEVVDQGFAITTTKTID</sequence>
<dbReference type="EMBL" id="CP040804">
    <property type="protein sequence ID" value="QEM33495.1"/>
    <property type="molecule type" value="Genomic_DNA"/>
</dbReference>
<organism evidence="2 3">
    <name type="scientific">Streptococcus salivarius</name>
    <dbReference type="NCBI Taxonomy" id="1304"/>
    <lineage>
        <taxon>Bacteria</taxon>
        <taxon>Bacillati</taxon>
        <taxon>Bacillota</taxon>
        <taxon>Bacilli</taxon>
        <taxon>Lactobacillales</taxon>
        <taxon>Streptococcaceae</taxon>
        <taxon>Streptococcus</taxon>
    </lineage>
</organism>
<dbReference type="Proteomes" id="UP000322622">
    <property type="component" value="Chromosome"/>
</dbReference>
<evidence type="ECO:0000313" key="2">
    <source>
        <dbReference type="EMBL" id="QEM33495.1"/>
    </source>
</evidence>
<protein>
    <submittedName>
        <fullName evidence="2">Structural protein</fullName>
    </submittedName>
</protein>
<dbReference type="RefSeq" id="WP_013990699.1">
    <property type="nucleotide sequence ID" value="NZ_CAXOQD010000013.1"/>
</dbReference>
<proteinExistence type="predicted"/>
<accession>A0AB37CQF4</accession>
<name>A0AB37CQF4_STRSL</name>
<feature type="region of interest" description="Disordered" evidence="1">
    <location>
        <begin position="1"/>
        <end position="46"/>
    </location>
</feature>